<comment type="caution">
    <text evidence="3">The sequence shown here is derived from an EMBL/GenBank/DDBJ whole genome shotgun (WGS) entry which is preliminary data.</text>
</comment>
<dbReference type="EMBL" id="LAZR01032453">
    <property type="protein sequence ID" value="KKL50839.1"/>
    <property type="molecule type" value="Genomic_DNA"/>
</dbReference>
<evidence type="ECO:0000313" key="3">
    <source>
        <dbReference type="EMBL" id="KKL50839.1"/>
    </source>
</evidence>
<dbReference type="CDD" id="cd07043">
    <property type="entry name" value="STAS_anti-anti-sigma_factors"/>
    <property type="match status" value="1"/>
</dbReference>
<dbReference type="PROSITE" id="PS50801">
    <property type="entry name" value="STAS"/>
    <property type="match status" value="1"/>
</dbReference>
<protein>
    <recommendedName>
        <fullName evidence="2">STAS domain-containing protein</fullName>
    </recommendedName>
</protein>
<dbReference type="AlphaFoldDB" id="A0A0F9CNV6"/>
<feature type="domain" description="STAS" evidence="2">
    <location>
        <begin position="13"/>
        <end position="122"/>
    </location>
</feature>
<dbReference type="GO" id="GO:0043856">
    <property type="term" value="F:anti-sigma factor antagonist activity"/>
    <property type="evidence" value="ECO:0007669"/>
    <property type="project" value="InterPro"/>
</dbReference>
<accession>A0A0F9CNV6</accession>
<evidence type="ECO:0000259" key="2">
    <source>
        <dbReference type="PROSITE" id="PS50801"/>
    </source>
</evidence>
<name>A0A0F9CNV6_9ZZZZ</name>
<dbReference type="PANTHER" id="PTHR33495">
    <property type="entry name" value="ANTI-SIGMA FACTOR ANTAGONIST TM_1081-RELATED-RELATED"/>
    <property type="match status" value="1"/>
</dbReference>
<dbReference type="InterPro" id="IPR003658">
    <property type="entry name" value="Anti-sigma_ant"/>
</dbReference>
<reference evidence="3" key="1">
    <citation type="journal article" date="2015" name="Nature">
        <title>Complex archaea that bridge the gap between prokaryotes and eukaryotes.</title>
        <authorList>
            <person name="Spang A."/>
            <person name="Saw J.H."/>
            <person name="Jorgensen S.L."/>
            <person name="Zaremba-Niedzwiedzka K."/>
            <person name="Martijn J."/>
            <person name="Lind A.E."/>
            <person name="van Eijk R."/>
            <person name="Schleper C."/>
            <person name="Guy L."/>
            <person name="Ettema T.J."/>
        </authorList>
    </citation>
    <scope>NUCLEOTIDE SEQUENCE</scope>
</reference>
<sequence length="180" mass="19887">MEEITIKDSLKITPMVVDGAENTVQLVLNGYLDTYNSPDFQSHINNLINTGIQCIIFNCNGLNYISSTGIGAFTAFLKMMKSKNGDMALFGLQKKVMEVFQLLGFTKFFKIATDLDNSLQLLQGGISEEKPSSEDESIFPLIFECPHCGKKLKTSKPGKFRCNGCKEVIVVDENGKAQQA</sequence>
<proteinExistence type="inferred from homology"/>
<dbReference type="SUPFAM" id="SSF52091">
    <property type="entry name" value="SpoIIaa-like"/>
    <property type="match status" value="1"/>
</dbReference>
<dbReference type="NCBIfam" id="TIGR00377">
    <property type="entry name" value="ant_ant_sig"/>
    <property type="match status" value="1"/>
</dbReference>
<organism evidence="3">
    <name type="scientific">marine sediment metagenome</name>
    <dbReference type="NCBI Taxonomy" id="412755"/>
    <lineage>
        <taxon>unclassified sequences</taxon>
        <taxon>metagenomes</taxon>
        <taxon>ecological metagenomes</taxon>
    </lineage>
</organism>
<evidence type="ECO:0000256" key="1">
    <source>
        <dbReference type="ARBA" id="ARBA00009013"/>
    </source>
</evidence>
<dbReference type="Pfam" id="PF01740">
    <property type="entry name" value="STAS"/>
    <property type="match status" value="1"/>
</dbReference>
<dbReference type="InterPro" id="IPR036513">
    <property type="entry name" value="STAS_dom_sf"/>
</dbReference>
<gene>
    <name evidence="3" type="ORF">LCGC14_2301480</name>
</gene>
<comment type="similarity">
    <text evidence="1">Belongs to the anti-sigma-factor antagonist family.</text>
</comment>
<dbReference type="Gene3D" id="3.30.750.24">
    <property type="entry name" value="STAS domain"/>
    <property type="match status" value="1"/>
</dbReference>
<dbReference type="PANTHER" id="PTHR33495:SF2">
    <property type="entry name" value="ANTI-SIGMA FACTOR ANTAGONIST TM_1081-RELATED"/>
    <property type="match status" value="1"/>
</dbReference>
<dbReference type="InterPro" id="IPR002645">
    <property type="entry name" value="STAS_dom"/>
</dbReference>